<evidence type="ECO:0000313" key="2">
    <source>
        <dbReference type="Proteomes" id="UP000000304"/>
    </source>
</evidence>
<dbReference type="PANTHER" id="PTHR31193:SF1">
    <property type="entry name" value="TRANSMEMBRANE PROTEIN 268"/>
    <property type="match status" value="1"/>
</dbReference>
<dbReference type="InterPro" id="IPR028054">
    <property type="entry name" value="DUF4481"/>
</dbReference>
<dbReference type="OMA" id="HVPNPTH"/>
<dbReference type="Proteomes" id="UP000000304">
    <property type="component" value="Chromosome 2L"/>
</dbReference>
<keyword evidence="2" id="KW-1185">Reference proteome</keyword>
<name>B4Q544_DROSI</name>
<dbReference type="PhylomeDB" id="B4Q544"/>
<dbReference type="HOGENOM" id="CLU_194018_0_0_1"/>
<accession>B4Q544</accession>
<proteinExistence type="predicted"/>
<protein>
    <submittedName>
        <fullName evidence="1">GD23914</fullName>
    </submittedName>
</protein>
<evidence type="ECO:0000313" key="1">
    <source>
        <dbReference type="EMBL" id="EDX04950.1"/>
    </source>
</evidence>
<reference evidence="1 2" key="1">
    <citation type="journal article" date="2007" name="Nature">
        <title>Evolution of genes and genomes on the Drosophila phylogeny.</title>
        <authorList>
            <consortium name="Drosophila 12 Genomes Consortium"/>
            <person name="Clark A.G."/>
            <person name="Eisen M.B."/>
            <person name="Smith D.R."/>
            <person name="Bergman C.M."/>
            <person name="Oliver B."/>
            <person name="Markow T.A."/>
            <person name="Kaufman T.C."/>
            <person name="Kellis M."/>
            <person name="Gelbart W."/>
            <person name="Iyer V.N."/>
            <person name="Pollard D.A."/>
            <person name="Sackton T.B."/>
            <person name="Larracuente A.M."/>
            <person name="Singh N.D."/>
            <person name="Abad J.P."/>
            <person name="Abt D.N."/>
            <person name="Adryan B."/>
            <person name="Aguade M."/>
            <person name="Akashi H."/>
            <person name="Anderson W.W."/>
            <person name="Aquadro C.F."/>
            <person name="Ardell D.H."/>
            <person name="Arguello R."/>
            <person name="Artieri C.G."/>
            <person name="Barbash D.A."/>
            <person name="Barker D."/>
            <person name="Barsanti P."/>
            <person name="Batterham P."/>
            <person name="Batzoglou S."/>
            <person name="Begun D."/>
            <person name="Bhutkar A."/>
            <person name="Blanco E."/>
            <person name="Bosak S.A."/>
            <person name="Bradley R.K."/>
            <person name="Brand A.D."/>
            <person name="Brent M.R."/>
            <person name="Brooks A.N."/>
            <person name="Brown R.H."/>
            <person name="Butlin R.K."/>
            <person name="Caggese C."/>
            <person name="Calvi B.R."/>
            <person name="Bernardo de Carvalho A."/>
            <person name="Caspi A."/>
            <person name="Castrezana S."/>
            <person name="Celniker S.E."/>
            <person name="Chang J.L."/>
            <person name="Chapple C."/>
            <person name="Chatterji S."/>
            <person name="Chinwalla A."/>
            <person name="Civetta A."/>
            <person name="Clifton S.W."/>
            <person name="Comeron J.M."/>
            <person name="Costello J.C."/>
            <person name="Coyne J.A."/>
            <person name="Daub J."/>
            <person name="David R.G."/>
            <person name="Delcher A.L."/>
            <person name="Delehaunty K."/>
            <person name="Do C.B."/>
            <person name="Ebling H."/>
            <person name="Edwards K."/>
            <person name="Eickbush T."/>
            <person name="Evans J.D."/>
            <person name="Filipski A."/>
            <person name="Findeiss S."/>
            <person name="Freyhult E."/>
            <person name="Fulton L."/>
            <person name="Fulton R."/>
            <person name="Garcia A.C."/>
            <person name="Gardiner A."/>
            <person name="Garfield D.A."/>
            <person name="Garvin B.E."/>
            <person name="Gibson G."/>
            <person name="Gilbert D."/>
            <person name="Gnerre S."/>
            <person name="Godfrey J."/>
            <person name="Good R."/>
            <person name="Gotea V."/>
            <person name="Gravely B."/>
            <person name="Greenberg A.J."/>
            <person name="Griffiths-Jones S."/>
            <person name="Gross S."/>
            <person name="Guigo R."/>
            <person name="Gustafson E.A."/>
            <person name="Haerty W."/>
            <person name="Hahn M.W."/>
            <person name="Halligan D.L."/>
            <person name="Halpern A.L."/>
            <person name="Halter G.M."/>
            <person name="Han M.V."/>
            <person name="Heger A."/>
            <person name="Hillier L."/>
            <person name="Hinrichs A.S."/>
            <person name="Holmes I."/>
            <person name="Hoskins R.A."/>
            <person name="Hubisz M.J."/>
            <person name="Hultmark D."/>
            <person name="Huntley M.A."/>
            <person name="Jaffe D.B."/>
            <person name="Jagadeeshan S."/>
            <person name="Jeck W.R."/>
            <person name="Johnson J."/>
            <person name="Jones C.D."/>
            <person name="Jordan W.C."/>
            <person name="Karpen G.H."/>
            <person name="Kataoka E."/>
            <person name="Keightley P.D."/>
            <person name="Kheradpour P."/>
            <person name="Kirkness E.F."/>
            <person name="Koerich L.B."/>
            <person name="Kristiansen K."/>
            <person name="Kudrna D."/>
            <person name="Kulathinal R.J."/>
            <person name="Kumar S."/>
            <person name="Kwok R."/>
            <person name="Lander E."/>
            <person name="Langley C.H."/>
            <person name="Lapoint R."/>
            <person name="Lazzaro B.P."/>
            <person name="Lee S.J."/>
            <person name="Levesque L."/>
            <person name="Li R."/>
            <person name="Lin C.F."/>
            <person name="Lin M.F."/>
            <person name="Lindblad-Toh K."/>
            <person name="Llopart A."/>
            <person name="Long M."/>
            <person name="Low L."/>
            <person name="Lozovsky E."/>
            <person name="Lu J."/>
            <person name="Luo M."/>
            <person name="Machado C.A."/>
            <person name="Makalowski W."/>
            <person name="Marzo M."/>
            <person name="Matsuda M."/>
            <person name="Matzkin L."/>
            <person name="McAllister B."/>
            <person name="McBride C.S."/>
            <person name="McKernan B."/>
            <person name="McKernan K."/>
            <person name="Mendez-Lago M."/>
            <person name="Minx P."/>
            <person name="Mollenhauer M.U."/>
            <person name="Montooth K."/>
            <person name="Mount S.M."/>
            <person name="Mu X."/>
            <person name="Myers E."/>
            <person name="Negre B."/>
            <person name="Newfeld S."/>
            <person name="Nielsen R."/>
            <person name="Noor M.A."/>
            <person name="O'Grady P."/>
            <person name="Pachter L."/>
            <person name="Papaceit M."/>
            <person name="Parisi M.J."/>
            <person name="Parisi M."/>
            <person name="Parts L."/>
            <person name="Pedersen J.S."/>
            <person name="Pesole G."/>
            <person name="Phillippy A.M."/>
            <person name="Ponting C.P."/>
            <person name="Pop M."/>
            <person name="Porcelli D."/>
            <person name="Powell J.R."/>
            <person name="Prohaska S."/>
            <person name="Pruitt K."/>
            <person name="Puig M."/>
            <person name="Quesneville H."/>
            <person name="Ram K.R."/>
            <person name="Rand D."/>
            <person name="Rasmussen M.D."/>
            <person name="Reed L.K."/>
            <person name="Reenan R."/>
            <person name="Reily A."/>
            <person name="Remington K.A."/>
            <person name="Rieger T.T."/>
            <person name="Ritchie M.G."/>
            <person name="Robin C."/>
            <person name="Rogers Y.H."/>
            <person name="Rohde C."/>
            <person name="Rozas J."/>
            <person name="Rubenfield M.J."/>
            <person name="Ruiz A."/>
            <person name="Russo S."/>
            <person name="Salzberg S.L."/>
            <person name="Sanchez-Gracia A."/>
            <person name="Saranga D.J."/>
            <person name="Sato H."/>
            <person name="Schaeffer S.W."/>
            <person name="Schatz M.C."/>
            <person name="Schlenke T."/>
            <person name="Schwartz R."/>
            <person name="Segarra C."/>
            <person name="Singh R.S."/>
            <person name="Sirot L."/>
            <person name="Sirota M."/>
            <person name="Sisneros N.B."/>
            <person name="Smith C.D."/>
            <person name="Smith T.F."/>
            <person name="Spieth J."/>
            <person name="Stage D.E."/>
            <person name="Stark A."/>
            <person name="Stephan W."/>
            <person name="Strausberg R.L."/>
            <person name="Strempel S."/>
            <person name="Sturgill D."/>
            <person name="Sutton G."/>
            <person name="Sutton G.G."/>
            <person name="Tao W."/>
            <person name="Teichmann S."/>
            <person name="Tobari Y.N."/>
            <person name="Tomimura Y."/>
            <person name="Tsolas J.M."/>
            <person name="Valente V.L."/>
            <person name="Venter E."/>
            <person name="Venter J.C."/>
            <person name="Vicario S."/>
            <person name="Vieira F.G."/>
            <person name="Vilella A.J."/>
            <person name="Villasante A."/>
            <person name="Walenz B."/>
            <person name="Wang J."/>
            <person name="Wasserman M."/>
            <person name="Watts T."/>
            <person name="Wilson D."/>
            <person name="Wilson R.K."/>
            <person name="Wing R.A."/>
            <person name="Wolfner M.F."/>
            <person name="Wong A."/>
            <person name="Wong G.K."/>
            <person name="Wu C.I."/>
            <person name="Wu G."/>
            <person name="Yamamoto D."/>
            <person name="Yang H.P."/>
            <person name="Yang S.P."/>
            <person name="Yorke J.A."/>
            <person name="Yoshida K."/>
            <person name="Zdobnov E."/>
            <person name="Zhang P."/>
            <person name="Zhang Y."/>
            <person name="Zimin A.V."/>
            <person name="Baldwin J."/>
            <person name="Abdouelleil A."/>
            <person name="Abdulkadir J."/>
            <person name="Abebe A."/>
            <person name="Abera B."/>
            <person name="Abreu J."/>
            <person name="Acer S.C."/>
            <person name="Aftuck L."/>
            <person name="Alexander A."/>
            <person name="An P."/>
            <person name="Anderson E."/>
            <person name="Anderson S."/>
            <person name="Arachi H."/>
            <person name="Azer M."/>
            <person name="Bachantsang P."/>
            <person name="Barry A."/>
            <person name="Bayul T."/>
            <person name="Berlin A."/>
            <person name="Bessette D."/>
            <person name="Bloom T."/>
            <person name="Blye J."/>
            <person name="Boguslavskiy L."/>
            <person name="Bonnet C."/>
            <person name="Boukhgalter B."/>
            <person name="Bourzgui I."/>
            <person name="Brown A."/>
            <person name="Cahill P."/>
            <person name="Channer S."/>
            <person name="Cheshatsang Y."/>
            <person name="Chuda L."/>
            <person name="Citroen M."/>
            <person name="Collymore A."/>
            <person name="Cooke P."/>
            <person name="Costello M."/>
            <person name="D'Aco K."/>
            <person name="Daza R."/>
            <person name="De Haan G."/>
            <person name="DeGray S."/>
            <person name="DeMaso C."/>
            <person name="Dhargay N."/>
            <person name="Dooley K."/>
            <person name="Dooley E."/>
            <person name="Doricent M."/>
            <person name="Dorje P."/>
            <person name="Dorjee K."/>
            <person name="Dupes A."/>
            <person name="Elong R."/>
            <person name="Falk J."/>
            <person name="Farina A."/>
            <person name="Faro S."/>
            <person name="Ferguson D."/>
            <person name="Fisher S."/>
            <person name="Foley C.D."/>
            <person name="Franke A."/>
            <person name="Friedrich D."/>
            <person name="Gadbois L."/>
            <person name="Gearin G."/>
            <person name="Gearin C.R."/>
            <person name="Giannoukos G."/>
            <person name="Goode T."/>
            <person name="Graham J."/>
            <person name="Grandbois E."/>
            <person name="Grewal S."/>
            <person name="Gyaltsen K."/>
            <person name="Hafez N."/>
            <person name="Hagos B."/>
            <person name="Hall J."/>
            <person name="Henson C."/>
            <person name="Hollinger A."/>
            <person name="Honan T."/>
            <person name="Huard M.D."/>
            <person name="Hughes L."/>
            <person name="Hurhula B."/>
            <person name="Husby M.E."/>
            <person name="Kamat A."/>
            <person name="Kanga B."/>
            <person name="Kashin S."/>
            <person name="Khazanovich D."/>
            <person name="Kisner P."/>
            <person name="Lance K."/>
            <person name="Lara M."/>
            <person name="Lee W."/>
            <person name="Lennon N."/>
            <person name="Letendre F."/>
            <person name="LeVine R."/>
            <person name="Lipovsky A."/>
            <person name="Liu X."/>
            <person name="Liu J."/>
            <person name="Liu S."/>
            <person name="Lokyitsang T."/>
            <person name="Lokyitsang Y."/>
            <person name="Lubonja R."/>
            <person name="Lui A."/>
            <person name="MacDonald P."/>
            <person name="Magnisalis V."/>
            <person name="Maru K."/>
            <person name="Matthews C."/>
            <person name="McCusker W."/>
            <person name="McDonough S."/>
            <person name="Mehta T."/>
            <person name="Meldrim J."/>
            <person name="Meneus L."/>
            <person name="Mihai O."/>
            <person name="Mihalev A."/>
            <person name="Mihova T."/>
            <person name="Mittelman R."/>
            <person name="Mlenga V."/>
            <person name="Montmayeur A."/>
            <person name="Mulrain L."/>
            <person name="Navidi A."/>
            <person name="Naylor J."/>
            <person name="Negash T."/>
            <person name="Nguyen T."/>
            <person name="Nguyen N."/>
            <person name="Nicol R."/>
            <person name="Norbu C."/>
            <person name="Norbu N."/>
            <person name="Novod N."/>
            <person name="O'Neill B."/>
            <person name="Osman S."/>
            <person name="Markiewicz E."/>
            <person name="Oyono O.L."/>
            <person name="Patti C."/>
            <person name="Phunkhang P."/>
            <person name="Pierre F."/>
            <person name="Priest M."/>
            <person name="Raghuraman S."/>
            <person name="Rege F."/>
            <person name="Reyes R."/>
            <person name="Rise C."/>
            <person name="Rogov P."/>
            <person name="Ross K."/>
            <person name="Ryan E."/>
            <person name="Settipalli S."/>
            <person name="Shea T."/>
            <person name="Sherpa N."/>
            <person name="Shi L."/>
            <person name="Shih D."/>
            <person name="Sparrow T."/>
            <person name="Spaulding J."/>
            <person name="Stalker J."/>
            <person name="Stange-Thomann N."/>
            <person name="Stavropoulos S."/>
            <person name="Stone C."/>
            <person name="Strader C."/>
            <person name="Tesfaye S."/>
            <person name="Thomson T."/>
            <person name="Thoulutsang Y."/>
            <person name="Thoulutsang D."/>
            <person name="Topham K."/>
            <person name="Topping I."/>
            <person name="Tsamla T."/>
            <person name="Vassiliev H."/>
            <person name="Vo A."/>
            <person name="Wangchuk T."/>
            <person name="Wangdi T."/>
            <person name="Weiand M."/>
            <person name="Wilkinson J."/>
            <person name="Wilson A."/>
            <person name="Yadav S."/>
            <person name="Young G."/>
            <person name="Yu Q."/>
            <person name="Zembek L."/>
            <person name="Zhong D."/>
            <person name="Zimmer A."/>
            <person name="Zwirko Z."/>
            <person name="Jaffe D.B."/>
            <person name="Alvarez P."/>
            <person name="Brockman W."/>
            <person name="Butler J."/>
            <person name="Chin C."/>
            <person name="Gnerre S."/>
            <person name="Grabherr M."/>
            <person name="Kleber M."/>
            <person name="Mauceli E."/>
            <person name="MacCallum I."/>
        </authorList>
    </citation>
    <scope>NUCLEOTIDE SEQUENCE [LARGE SCALE GENOMIC DNA]</scope>
    <source>
        <strain evidence="2">white501</strain>
    </source>
</reference>
<dbReference type="OrthoDB" id="8250049at2759"/>
<organism evidence="1 2">
    <name type="scientific">Drosophila simulans</name>
    <name type="common">Fruit fly</name>
    <dbReference type="NCBI Taxonomy" id="7240"/>
    <lineage>
        <taxon>Eukaryota</taxon>
        <taxon>Metazoa</taxon>
        <taxon>Ecdysozoa</taxon>
        <taxon>Arthropoda</taxon>
        <taxon>Hexapoda</taxon>
        <taxon>Insecta</taxon>
        <taxon>Pterygota</taxon>
        <taxon>Neoptera</taxon>
        <taxon>Endopterygota</taxon>
        <taxon>Diptera</taxon>
        <taxon>Brachycera</taxon>
        <taxon>Muscomorpha</taxon>
        <taxon>Ephydroidea</taxon>
        <taxon>Drosophilidae</taxon>
        <taxon>Drosophila</taxon>
        <taxon>Sophophora</taxon>
    </lineage>
</organism>
<dbReference type="PANTHER" id="PTHR31193">
    <property type="entry name" value="TRANSMEMBRANE PROTEIN C9ORF91"/>
    <property type="match status" value="1"/>
</dbReference>
<dbReference type="EMBL" id="CM000361">
    <property type="protein sequence ID" value="EDX04950.1"/>
    <property type="molecule type" value="Genomic_DNA"/>
</dbReference>
<gene>
    <name evidence="1" type="primary">Dsim\GD23914</name>
    <name evidence="1" type="ORF">Dsim_GD23914</name>
</gene>
<dbReference type="AlphaFoldDB" id="B4Q544"/>
<sequence length="96" mass="11095">MHPALSVYPVSHHPISPESLQERGLQLFLRYGSRWGMEALRGLVDVTPLEPGRHCGQFQCPCQYIKEHLQCKPRGKFKCCNLVHWVMASERYDIDS</sequence>